<dbReference type="PANTHER" id="PTHR12994">
    <property type="entry name" value="SECERNIN"/>
    <property type="match status" value="1"/>
</dbReference>
<feature type="signal peptide" evidence="3">
    <location>
        <begin position="1"/>
        <end position="27"/>
    </location>
</feature>
<keyword evidence="5" id="KW-1185">Reference proteome</keyword>
<name>A0ABV4CDT9_9PSEU</name>
<keyword evidence="1" id="KW-0175">Coiled coil</keyword>
<evidence type="ECO:0000256" key="1">
    <source>
        <dbReference type="SAM" id="Coils"/>
    </source>
</evidence>
<keyword evidence="4" id="KW-0224">Dipeptidase</keyword>
<dbReference type="Pfam" id="PF03577">
    <property type="entry name" value="Peptidase_C69"/>
    <property type="match status" value="1"/>
</dbReference>
<proteinExistence type="predicted"/>
<keyword evidence="4" id="KW-0645">Protease</keyword>
<organism evidence="4 5">
    <name type="scientific">Saccharopolyspora cebuensis</name>
    <dbReference type="NCBI Taxonomy" id="418759"/>
    <lineage>
        <taxon>Bacteria</taxon>
        <taxon>Bacillati</taxon>
        <taxon>Actinomycetota</taxon>
        <taxon>Actinomycetes</taxon>
        <taxon>Pseudonocardiales</taxon>
        <taxon>Pseudonocardiaceae</taxon>
        <taxon>Saccharopolyspora</taxon>
    </lineage>
</organism>
<dbReference type="EC" id="3.4.13.-" evidence="4"/>
<feature type="transmembrane region" description="Helical" evidence="2">
    <location>
        <begin position="576"/>
        <end position="597"/>
    </location>
</feature>
<evidence type="ECO:0000313" key="4">
    <source>
        <dbReference type="EMBL" id="MEY8038678.1"/>
    </source>
</evidence>
<dbReference type="EMBL" id="JBGEHV010000005">
    <property type="protein sequence ID" value="MEY8038678.1"/>
    <property type="molecule type" value="Genomic_DNA"/>
</dbReference>
<keyword evidence="3" id="KW-0732">Signal</keyword>
<keyword evidence="4" id="KW-0378">Hydrolase</keyword>
<keyword evidence="2" id="KW-0812">Transmembrane</keyword>
<protein>
    <submittedName>
        <fullName evidence="4">C69 family dipeptidase</fullName>
        <ecNumber evidence="4">3.4.13.-</ecNumber>
    </submittedName>
</protein>
<dbReference type="Proteomes" id="UP001564626">
    <property type="component" value="Unassembled WGS sequence"/>
</dbReference>
<gene>
    <name evidence="4" type="ORF">AB8O55_04655</name>
</gene>
<evidence type="ECO:0000256" key="2">
    <source>
        <dbReference type="SAM" id="Phobius"/>
    </source>
</evidence>
<dbReference type="RefSeq" id="WP_345361910.1">
    <property type="nucleotide sequence ID" value="NZ_BAABII010000006.1"/>
</dbReference>
<keyword evidence="2" id="KW-0472">Membrane</keyword>
<feature type="coiled-coil region" evidence="1">
    <location>
        <begin position="440"/>
        <end position="467"/>
    </location>
</feature>
<accession>A0ABV4CDT9</accession>
<reference evidence="4 5" key="1">
    <citation type="submission" date="2024-08" db="EMBL/GenBank/DDBJ databases">
        <title>Genome mining of Saccharopolyspora cebuensis PGLac3 from Nigerian medicinal plant.</title>
        <authorList>
            <person name="Ezeobiora C.E."/>
            <person name="Igbokwe N.H."/>
            <person name="Amin D.H."/>
            <person name="Mendie U.E."/>
        </authorList>
    </citation>
    <scope>NUCLEOTIDE SEQUENCE [LARGE SCALE GENOMIC DNA]</scope>
    <source>
        <strain evidence="4 5">PGLac3</strain>
    </source>
</reference>
<evidence type="ECO:0000313" key="5">
    <source>
        <dbReference type="Proteomes" id="UP001564626"/>
    </source>
</evidence>
<evidence type="ECO:0000256" key="3">
    <source>
        <dbReference type="SAM" id="SignalP"/>
    </source>
</evidence>
<keyword evidence="2" id="KW-1133">Transmembrane helix</keyword>
<feature type="chain" id="PRO_5045768490" evidence="3">
    <location>
        <begin position="28"/>
        <end position="601"/>
    </location>
</feature>
<sequence>MRRLRYRIGATGLAVGVLLAAAPIASAAEPAPAPERPMPDKSIAFYVGKNRTAGGATMLGGFGHEPSSHWTEIVPRRQHPPGSAITVGATGEADLPGRLTEIPQVPETAKYITSNYSEFAGFPAPLTNGGLNEHQVAARDVWSDSRPELVEMTPPGQTGPNYSDLSRIAMERARSAREAVEILGRLIDEHGYTTYGGNSHLFADENEGWVFIEFAGGQGLWAAERLGPDDVRVSYPGYIGDFPTDHQRDPDHLGSANLVDFAVRQGWWDPDSGEPFNLQEVYGTPFPGHPGRSTPDDEAPWRHPPTLEQELRALGEVTLTDMQRMVRDPRWSDDRAGYGHVAELRDDLLHPDLATLWVANTAAITAPYIPFHIGATTVPPEYAQHRYLTSGAAADYLDPEYAAQEATRSATYLSKRLMYYTCDRPEVFLSEVTRAFEGFEARIMADVEEVERRAAEAYREGRDEEARALLTEWSGDWAMEGLALTEHLVEDVEARTKERFGIREPEVEVPPGVTARPRSLDMSLPEDAVAARDRVHCDLGGGWAEGTTVDRKGESGDPDAVPDYRAADERERGFPWPPVVGAALGGLLVGAAVMFFVRRRA</sequence>
<dbReference type="InterPro" id="IPR005322">
    <property type="entry name" value="Peptidase_C69"/>
</dbReference>
<dbReference type="PANTHER" id="PTHR12994:SF17">
    <property type="entry name" value="LD30995P"/>
    <property type="match status" value="1"/>
</dbReference>
<comment type="caution">
    <text evidence="4">The sequence shown here is derived from an EMBL/GenBank/DDBJ whole genome shotgun (WGS) entry which is preliminary data.</text>
</comment>
<dbReference type="GO" id="GO:0016805">
    <property type="term" value="F:dipeptidase activity"/>
    <property type="evidence" value="ECO:0007669"/>
    <property type="project" value="UniProtKB-KW"/>
</dbReference>